<feature type="transmembrane region" description="Helical" evidence="5">
    <location>
        <begin position="20"/>
        <end position="45"/>
    </location>
</feature>
<dbReference type="GO" id="GO:0005829">
    <property type="term" value="C:cytosol"/>
    <property type="evidence" value="ECO:0007669"/>
    <property type="project" value="TreeGrafter"/>
</dbReference>
<dbReference type="GO" id="GO:0016020">
    <property type="term" value="C:membrane"/>
    <property type="evidence" value="ECO:0007669"/>
    <property type="project" value="UniProtKB-SubCell"/>
</dbReference>
<keyword evidence="2 5" id="KW-0812">Transmembrane</keyword>
<evidence type="ECO:0000313" key="7">
    <source>
        <dbReference type="Proteomes" id="UP000555393"/>
    </source>
</evidence>
<protein>
    <submittedName>
        <fullName evidence="6">Broad specificity phosphatase PhoE</fullName>
    </submittedName>
</protein>
<dbReference type="RefSeq" id="WP_184224563.1">
    <property type="nucleotide sequence ID" value="NZ_JACIIU010000026.1"/>
</dbReference>
<evidence type="ECO:0000313" key="6">
    <source>
        <dbReference type="EMBL" id="MBB6262363.1"/>
    </source>
</evidence>
<dbReference type="SUPFAM" id="SSF53254">
    <property type="entry name" value="Phosphoglycerate mutase-like"/>
    <property type="match status" value="1"/>
</dbReference>
<sequence>MAFALPIPKKLASATPGQVVTALIIALFLAVFLLIPTATVIYTAFTEKGTGAITAINFIDFFNTELFRRSFFNSVYVAGMSVVWATVIALPLAVLTTRFDFRGSAVGVNLAGRIASHQNIKFWCSPLPRALQTASILSDIWSVPFEAFTKHPLLKERCYGTWEGRTLEEVKKSQPDEFQAQDADPLGYAMPEGESRNDLNGRINRWLSELSAFDQNVTHVVVTHSGSLRALRAIYTKASIETMLAYCEPQTASFILCDGQETMLEIPTGILQALGCTGAGTTVRI</sequence>
<accession>A0A841LW08</accession>
<comment type="subcellular location">
    <subcellularLocation>
        <location evidence="1">Membrane</location>
        <topology evidence="1">Multi-pass membrane protein</topology>
    </subcellularLocation>
</comment>
<comment type="caution">
    <text evidence="6">The sequence shown here is derived from an EMBL/GenBank/DDBJ whole genome shotgun (WGS) entry which is preliminary data.</text>
</comment>
<dbReference type="Proteomes" id="UP000555393">
    <property type="component" value="Unassembled WGS sequence"/>
</dbReference>
<proteinExistence type="predicted"/>
<dbReference type="Gene3D" id="1.10.3720.10">
    <property type="entry name" value="MetI-like"/>
    <property type="match status" value="1"/>
</dbReference>
<dbReference type="GO" id="GO:0005524">
    <property type="term" value="F:ATP binding"/>
    <property type="evidence" value="ECO:0007669"/>
    <property type="project" value="InterPro"/>
</dbReference>
<gene>
    <name evidence="6" type="ORF">FHS77_002936</name>
</gene>
<dbReference type="InterPro" id="IPR003094">
    <property type="entry name" value="6Pfruct_kin"/>
</dbReference>
<dbReference type="AlphaFoldDB" id="A0A841LW08"/>
<keyword evidence="7" id="KW-1185">Reference proteome</keyword>
<name>A0A841LW08_9HYPH</name>
<evidence type="ECO:0000256" key="3">
    <source>
        <dbReference type="ARBA" id="ARBA00022989"/>
    </source>
</evidence>
<dbReference type="PANTHER" id="PTHR10606">
    <property type="entry name" value="6-PHOSPHOFRUCTO-2-KINASE/FRUCTOSE-2,6-BISPHOSPHATASE"/>
    <property type="match status" value="1"/>
</dbReference>
<keyword evidence="4 5" id="KW-0472">Membrane</keyword>
<dbReference type="EMBL" id="JACIIU010000026">
    <property type="protein sequence ID" value="MBB6262363.1"/>
    <property type="molecule type" value="Genomic_DNA"/>
</dbReference>
<dbReference type="InterPro" id="IPR029033">
    <property type="entry name" value="His_PPase_superfam"/>
</dbReference>
<reference evidence="6 7" key="1">
    <citation type="submission" date="2020-08" db="EMBL/GenBank/DDBJ databases">
        <title>Genomic Encyclopedia of Type Strains, Phase IV (KMG-IV): sequencing the most valuable type-strain genomes for metagenomic binning, comparative biology and taxonomic classification.</title>
        <authorList>
            <person name="Goeker M."/>
        </authorList>
    </citation>
    <scope>NUCLEOTIDE SEQUENCE [LARGE SCALE GENOMIC DNA]</scope>
    <source>
        <strain evidence="6 7">DSM 22336</strain>
    </source>
</reference>
<dbReference type="SUPFAM" id="SSF161098">
    <property type="entry name" value="MetI-like"/>
    <property type="match status" value="1"/>
</dbReference>
<evidence type="ECO:0000256" key="5">
    <source>
        <dbReference type="SAM" id="Phobius"/>
    </source>
</evidence>
<dbReference type="GO" id="GO:0006003">
    <property type="term" value="P:fructose 2,6-bisphosphate metabolic process"/>
    <property type="evidence" value="ECO:0007669"/>
    <property type="project" value="InterPro"/>
</dbReference>
<dbReference type="Pfam" id="PF00300">
    <property type="entry name" value="His_Phos_1"/>
    <property type="match status" value="1"/>
</dbReference>
<keyword evidence="3 5" id="KW-1133">Transmembrane helix</keyword>
<evidence type="ECO:0000256" key="2">
    <source>
        <dbReference type="ARBA" id="ARBA00022692"/>
    </source>
</evidence>
<dbReference type="Gene3D" id="3.40.50.1240">
    <property type="entry name" value="Phosphoglycerate mutase-like"/>
    <property type="match status" value="1"/>
</dbReference>
<evidence type="ECO:0000256" key="4">
    <source>
        <dbReference type="ARBA" id="ARBA00023136"/>
    </source>
</evidence>
<feature type="transmembrane region" description="Helical" evidence="5">
    <location>
        <begin position="75"/>
        <end position="95"/>
    </location>
</feature>
<evidence type="ECO:0000256" key="1">
    <source>
        <dbReference type="ARBA" id="ARBA00004141"/>
    </source>
</evidence>
<dbReference type="InterPro" id="IPR035906">
    <property type="entry name" value="MetI-like_sf"/>
</dbReference>
<dbReference type="InterPro" id="IPR013078">
    <property type="entry name" value="His_Pase_superF_clade-1"/>
</dbReference>
<organism evidence="6 7">
    <name type="scientific">Paenochrobactrum gallinarii</name>
    <dbReference type="NCBI Taxonomy" id="643673"/>
    <lineage>
        <taxon>Bacteria</taxon>
        <taxon>Pseudomonadati</taxon>
        <taxon>Pseudomonadota</taxon>
        <taxon>Alphaproteobacteria</taxon>
        <taxon>Hyphomicrobiales</taxon>
        <taxon>Brucellaceae</taxon>
        <taxon>Paenochrobactrum</taxon>
    </lineage>
</organism>
<dbReference type="GO" id="GO:0003873">
    <property type="term" value="F:6-phosphofructo-2-kinase activity"/>
    <property type="evidence" value="ECO:0007669"/>
    <property type="project" value="TreeGrafter"/>
</dbReference>